<dbReference type="AlphaFoldDB" id="A0AAU7DQX2"/>
<organism evidence="1">
    <name type="scientific">Telmatobacter sp. DSM 110680</name>
    <dbReference type="NCBI Taxonomy" id="3036704"/>
    <lineage>
        <taxon>Bacteria</taxon>
        <taxon>Pseudomonadati</taxon>
        <taxon>Acidobacteriota</taxon>
        <taxon>Terriglobia</taxon>
        <taxon>Terriglobales</taxon>
        <taxon>Acidobacteriaceae</taxon>
        <taxon>Telmatobacter</taxon>
    </lineage>
</organism>
<accession>A0AAU7DQX2</accession>
<gene>
    <name evidence="1" type="ORF">P8935_10165</name>
</gene>
<dbReference type="RefSeq" id="WP_348264881.1">
    <property type="nucleotide sequence ID" value="NZ_CP121196.1"/>
</dbReference>
<proteinExistence type="predicted"/>
<name>A0AAU7DQX2_9BACT</name>
<reference evidence="1" key="1">
    <citation type="submission" date="2023-03" db="EMBL/GenBank/DDBJ databases">
        <title>Edaphobacter sp.</title>
        <authorList>
            <person name="Huber K.J."/>
            <person name="Papendorf J."/>
            <person name="Pilke C."/>
            <person name="Bunk B."/>
            <person name="Sproeer C."/>
            <person name="Pester M."/>
        </authorList>
    </citation>
    <scope>NUCLEOTIDE SEQUENCE</scope>
    <source>
        <strain evidence="1">DSM 110680</strain>
    </source>
</reference>
<protein>
    <submittedName>
        <fullName evidence="1">Uncharacterized protein</fullName>
    </submittedName>
</protein>
<evidence type="ECO:0000313" key="1">
    <source>
        <dbReference type="EMBL" id="XBH19662.1"/>
    </source>
</evidence>
<dbReference type="EMBL" id="CP121196">
    <property type="protein sequence ID" value="XBH19662.1"/>
    <property type="molecule type" value="Genomic_DNA"/>
</dbReference>
<sequence length="412" mass="47675">MELAEAWDRVQRILLEERVRPTVSYRDRVDEWRQENQGKLFDEEMLEITRRWSKLYMNPRPLLSKDRECRPRHVHEFPGEYVFRSENFNLLTIIYVELSLEDRASLMSFLTQLLSSRSSSRKSENKDPFPSFRNYISEFPLLAEFIVRHGHAQELFETLSSLAAPTIPLVTLFLELEEMIALNFTLFSDEELKAIPRKLQPLLEHFGKIVKAGTFNSTRGHAPSDDQREQGQIARGICDSIGGLLEECRTARHYYLKEELLNENPNLDIESDKKKLTDSLSKLGFHNDLIATLRKAENLYKPTSDAFDLKNCIGLIRSFIERLHTDSAATIAGTMQTTVADEWNPSTQFLRNNRIITEQQDKLARGLYAVLSDEGVHPVMAKREFCRLARNMVIEYGVMFLSILEQKGIKIS</sequence>